<sequence length="62" mass="7176">PNYGAVRDSTLIVFSGSYCGRCCCCRRRCSFRRCGDLFHPLNPFVDTERLSIRNILNIRPIH</sequence>
<proteinExistence type="predicted"/>
<feature type="non-terminal residue" evidence="1">
    <location>
        <position position="1"/>
    </location>
</feature>
<accession>A0A0K2UYZ1</accession>
<protein>
    <submittedName>
        <fullName evidence="1">Uncharacterized protein</fullName>
    </submittedName>
</protein>
<dbReference type="AlphaFoldDB" id="A0A0K2UYZ1"/>
<reference evidence="1" key="1">
    <citation type="submission" date="2014-05" db="EMBL/GenBank/DDBJ databases">
        <authorList>
            <person name="Chronopoulou M."/>
        </authorList>
    </citation>
    <scope>NUCLEOTIDE SEQUENCE</scope>
    <source>
        <tissue evidence="1">Whole organism</tissue>
    </source>
</reference>
<organism evidence="1">
    <name type="scientific">Lepeophtheirus salmonis</name>
    <name type="common">Salmon louse</name>
    <name type="synonym">Caligus salmonis</name>
    <dbReference type="NCBI Taxonomy" id="72036"/>
    <lineage>
        <taxon>Eukaryota</taxon>
        <taxon>Metazoa</taxon>
        <taxon>Ecdysozoa</taxon>
        <taxon>Arthropoda</taxon>
        <taxon>Crustacea</taxon>
        <taxon>Multicrustacea</taxon>
        <taxon>Hexanauplia</taxon>
        <taxon>Copepoda</taxon>
        <taxon>Siphonostomatoida</taxon>
        <taxon>Caligidae</taxon>
        <taxon>Lepeophtheirus</taxon>
    </lineage>
</organism>
<evidence type="ECO:0000313" key="1">
    <source>
        <dbReference type="EMBL" id="CDW42926.1"/>
    </source>
</evidence>
<dbReference type="EMBL" id="HACA01025565">
    <property type="protein sequence ID" value="CDW42926.1"/>
    <property type="molecule type" value="Transcribed_RNA"/>
</dbReference>
<name>A0A0K2UYZ1_LEPSM</name>